<dbReference type="InterPro" id="IPR051800">
    <property type="entry name" value="PqiA-PqiB_transport"/>
</dbReference>
<dbReference type="EMBL" id="CP048110">
    <property type="protein sequence ID" value="QHS50068.1"/>
    <property type="molecule type" value="Genomic_DNA"/>
</dbReference>
<keyword evidence="6 8" id="KW-0472">Membrane</keyword>
<organism evidence="10 11">
    <name type="scientific">Klebsiella michiganensis</name>
    <dbReference type="NCBI Taxonomy" id="1134687"/>
    <lineage>
        <taxon>Bacteria</taxon>
        <taxon>Pseudomonadati</taxon>
        <taxon>Pseudomonadota</taxon>
        <taxon>Gammaproteobacteria</taxon>
        <taxon>Enterobacterales</taxon>
        <taxon>Enterobacteriaceae</taxon>
        <taxon>Klebsiella/Raoultella group</taxon>
        <taxon>Klebsiella</taxon>
    </lineage>
</organism>
<keyword evidence="10" id="KW-0614">Plasmid</keyword>
<dbReference type="PANTHER" id="PTHR30462:SF0">
    <property type="entry name" value="INTERMEMBRANE TRANSPORT PROTEIN YEBT"/>
    <property type="match status" value="1"/>
</dbReference>
<feature type="domain" description="Mce/MlaD" evidence="9">
    <location>
        <begin position="286"/>
        <end position="392"/>
    </location>
</feature>
<keyword evidence="4 8" id="KW-0812">Transmembrane</keyword>
<keyword evidence="2" id="KW-1003">Cell membrane</keyword>
<feature type="region of interest" description="Disordered" evidence="7">
    <location>
        <begin position="513"/>
        <end position="546"/>
    </location>
</feature>
<feature type="transmembrane region" description="Helical" evidence="8">
    <location>
        <begin position="20"/>
        <end position="37"/>
    </location>
</feature>
<comment type="subcellular location">
    <subcellularLocation>
        <location evidence="1">Cell inner membrane</location>
    </subcellularLocation>
</comment>
<dbReference type="InterPro" id="IPR003399">
    <property type="entry name" value="Mce/MlaD"/>
</dbReference>
<geneLocation type="plasmid" evidence="10">
    <name>unnamed2</name>
</geneLocation>
<evidence type="ECO:0000313" key="11">
    <source>
        <dbReference type="Proteomes" id="UP000464389"/>
    </source>
</evidence>
<keyword evidence="5 8" id="KW-1133">Transmembrane helix</keyword>
<sequence>MRVLLPGVPVFIRSRWRQGLVWLVPLIALLMAVSVFIQTRLSAGPEVVIAFRSATGLEAGKTMVKYKDVTVGLVRSITLSPDNTRVLVRVSLNKNARNLARADTRFWVVRPRVGMSGVSGMDTLLSGAYIGVDSGHSSSQKLTFTGLDTPPTIVNDTPGSSFTLEADDLGSLDINSPVYYRRIPVGRIASYQLRKDGRAIDLQIFIDAPYDRLVTPDTRFWNVSGVDLSVGSDGFQLRTQTVAAIMAGGIAFSAPNSPSQGVLTRSPTFRLSPDQETAMAPSDGQPVRFQLRFEHALHGLSTGSPVEFSGVRVGRVTSARLDYNPDGYRFPTIVEIEVYPSRMGNVLEKLPRPTDDTDINTAIFTRDMIEHGLRAQATTGNLLTGQLYISLDFMPDAPRVAFDITRRPLELPTVNGGLNILQEQLTGIARKINKMPLESIGNNMNATLGELSKTLHMVNTHTLPVANRLMQQTQQTTQNAQEILAEDSPLMMNLIQSQQEATRTLRAVRSLTDQLDRHPESLLRGRPSDPPQKGDDEYRVSDGGQP</sequence>
<dbReference type="Pfam" id="PF02470">
    <property type="entry name" value="MlaD"/>
    <property type="match status" value="3"/>
</dbReference>
<protein>
    <submittedName>
        <fullName evidence="10">MCE family protein</fullName>
    </submittedName>
</protein>
<proteinExistence type="predicted"/>
<keyword evidence="3" id="KW-0997">Cell inner membrane</keyword>
<evidence type="ECO:0000256" key="7">
    <source>
        <dbReference type="SAM" id="MobiDB-lite"/>
    </source>
</evidence>
<evidence type="ECO:0000256" key="1">
    <source>
        <dbReference type="ARBA" id="ARBA00004533"/>
    </source>
</evidence>
<evidence type="ECO:0000256" key="2">
    <source>
        <dbReference type="ARBA" id="ARBA00022475"/>
    </source>
</evidence>
<feature type="domain" description="Mce/MlaD" evidence="9">
    <location>
        <begin position="44"/>
        <end position="135"/>
    </location>
</feature>
<gene>
    <name evidence="10" type="ORF">GW952_31145</name>
</gene>
<dbReference type="RefSeq" id="WP_162122843.1">
    <property type="nucleotide sequence ID" value="NZ_CP048110.1"/>
</dbReference>
<evidence type="ECO:0000256" key="5">
    <source>
        <dbReference type="ARBA" id="ARBA00022989"/>
    </source>
</evidence>
<feature type="domain" description="Mce/MlaD" evidence="9">
    <location>
        <begin position="159"/>
        <end position="219"/>
    </location>
</feature>
<evidence type="ECO:0000256" key="6">
    <source>
        <dbReference type="ARBA" id="ARBA00023136"/>
    </source>
</evidence>
<evidence type="ECO:0000256" key="4">
    <source>
        <dbReference type="ARBA" id="ARBA00022692"/>
    </source>
</evidence>
<evidence type="ECO:0000259" key="9">
    <source>
        <dbReference type="Pfam" id="PF02470"/>
    </source>
</evidence>
<evidence type="ECO:0000256" key="3">
    <source>
        <dbReference type="ARBA" id="ARBA00022519"/>
    </source>
</evidence>
<evidence type="ECO:0000313" key="10">
    <source>
        <dbReference type="EMBL" id="QHS50068.1"/>
    </source>
</evidence>
<reference evidence="10 11" key="1">
    <citation type="submission" date="2020-01" db="EMBL/GenBank/DDBJ databases">
        <title>Bactrocera dorsalis gut bacteria genome.</title>
        <authorList>
            <person name="Zhang H."/>
            <person name="Cai Z."/>
        </authorList>
    </citation>
    <scope>NUCLEOTIDE SEQUENCE [LARGE SCALE GENOMIC DNA]</scope>
    <source>
        <strain evidence="10 11">BD177</strain>
        <plasmid evidence="10 11">unnamed2</plasmid>
    </source>
</reference>
<dbReference type="Proteomes" id="UP000464389">
    <property type="component" value="Plasmid unnamed2"/>
</dbReference>
<dbReference type="AlphaFoldDB" id="A0A6P1V713"/>
<dbReference type="PANTHER" id="PTHR30462">
    <property type="entry name" value="INTERMEMBRANE TRANSPORT PROTEIN PQIB-RELATED"/>
    <property type="match status" value="1"/>
</dbReference>
<accession>A0A6P1V713</accession>
<evidence type="ECO:0000256" key="8">
    <source>
        <dbReference type="SAM" id="Phobius"/>
    </source>
</evidence>
<name>A0A6P1V713_9ENTR</name>
<feature type="compositionally biased region" description="Basic and acidic residues" evidence="7">
    <location>
        <begin position="514"/>
        <end position="540"/>
    </location>
</feature>
<dbReference type="GO" id="GO:0005886">
    <property type="term" value="C:plasma membrane"/>
    <property type="evidence" value="ECO:0007669"/>
    <property type="project" value="UniProtKB-SubCell"/>
</dbReference>